<evidence type="ECO:0000313" key="5">
    <source>
        <dbReference type="EMBL" id="PLR13405.1"/>
    </source>
</evidence>
<dbReference type="InterPro" id="IPR002935">
    <property type="entry name" value="SAM_O-MeTrfase"/>
</dbReference>
<keyword evidence="2 5" id="KW-0808">Transferase</keyword>
<dbReference type="InterPro" id="IPR029063">
    <property type="entry name" value="SAM-dependent_MTases_sf"/>
</dbReference>
<accession>A0A2N5CSG9</accession>
<gene>
    <name evidence="4" type="ORF">C1707_23645</name>
    <name evidence="5" type="ORF">CFHF_14600</name>
</gene>
<evidence type="ECO:0000256" key="3">
    <source>
        <dbReference type="ARBA" id="ARBA00022691"/>
    </source>
</evidence>
<reference evidence="5 6" key="1">
    <citation type="submission" date="2017-12" db="EMBL/GenBank/DDBJ databases">
        <title>The genome sequence of Caulobacter flavus CGMCC1 15093.</title>
        <authorList>
            <person name="Gao J."/>
            <person name="Mao X."/>
            <person name="Sun J."/>
        </authorList>
    </citation>
    <scope>NUCLEOTIDE SEQUENCE [LARGE SCALE GENOMIC DNA]</scope>
    <source>
        <strain evidence="5 6">CGMCC1 15093</strain>
    </source>
</reference>
<name>A0A2N5CSG9_9CAUL</name>
<evidence type="ECO:0000313" key="6">
    <source>
        <dbReference type="Proteomes" id="UP000234483"/>
    </source>
</evidence>
<organism evidence="5 6">
    <name type="scientific">Caulobacter flavus</name>
    <dbReference type="NCBI Taxonomy" id="1679497"/>
    <lineage>
        <taxon>Bacteria</taxon>
        <taxon>Pseudomonadati</taxon>
        <taxon>Pseudomonadota</taxon>
        <taxon>Alphaproteobacteria</taxon>
        <taxon>Caulobacterales</taxon>
        <taxon>Caulobacteraceae</taxon>
        <taxon>Caulobacter</taxon>
    </lineage>
</organism>
<dbReference type="RefSeq" id="WP_101713725.1">
    <property type="nucleotide sequence ID" value="NZ_CP026100.1"/>
</dbReference>
<dbReference type="AlphaFoldDB" id="A0A2N5CSG9"/>
<dbReference type="Proteomes" id="UP000234483">
    <property type="component" value="Unassembled WGS sequence"/>
</dbReference>
<dbReference type="GO" id="GO:0008171">
    <property type="term" value="F:O-methyltransferase activity"/>
    <property type="evidence" value="ECO:0007669"/>
    <property type="project" value="InterPro"/>
</dbReference>
<evidence type="ECO:0000256" key="1">
    <source>
        <dbReference type="ARBA" id="ARBA00022603"/>
    </source>
</evidence>
<dbReference type="KEGG" id="cfh:C1707_23645"/>
<proteinExistence type="predicted"/>
<evidence type="ECO:0000313" key="4">
    <source>
        <dbReference type="EMBL" id="AYV49007.1"/>
    </source>
</evidence>
<reference evidence="4 7" key="2">
    <citation type="submission" date="2018-01" db="EMBL/GenBank/DDBJ databases">
        <title>Complete genome sequence of Caulobacter flavus RHGG3.</title>
        <authorList>
            <person name="Yang E."/>
        </authorList>
    </citation>
    <scope>NUCLEOTIDE SEQUENCE [LARGE SCALE GENOMIC DNA]</scope>
    <source>
        <strain evidence="4 7">RHGG3</strain>
    </source>
</reference>
<dbReference type="PANTHER" id="PTHR43167">
    <property type="entry name" value="PUTATIVE (AFU_ORTHOLOGUE AFUA_6G01830)-RELATED"/>
    <property type="match status" value="1"/>
</dbReference>
<dbReference type="Gene3D" id="3.40.50.150">
    <property type="entry name" value="Vaccinia Virus protein VP39"/>
    <property type="match status" value="1"/>
</dbReference>
<evidence type="ECO:0000313" key="7">
    <source>
        <dbReference type="Proteomes" id="UP000281192"/>
    </source>
</evidence>
<evidence type="ECO:0000256" key="2">
    <source>
        <dbReference type="ARBA" id="ARBA00022679"/>
    </source>
</evidence>
<keyword evidence="7" id="KW-1185">Reference proteome</keyword>
<dbReference type="EMBL" id="PJRQ01000029">
    <property type="protein sequence ID" value="PLR13405.1"/>
    <property type="molecule type" value="Genomic_DNA"/>
</dbReference>
<dbReference type="EMBL" id="CP026100">
    <property type="protein sequence ID" value="AYV49007.1"/>
    <property type="molecule type" value="Genomic_DNA"/>
</dbReference>
<protein>
    <submittedName>
        <fullName evidence="5">SAM-dependent methyltransferase</fullName>
    </submittedName>
</protein>
<dbReference type="PANTHER" id="PTHR43167:SF1">
    <property type="entry name" value="PUTATIVE (AFU_ORTHOLOGUE AFUA_6G01830)-RELATED"/>
    <property type="match status" value="1"/>
</dbReference>
<keyword evidence="1 5" id="KW-0489">Methyltransferase</keyword>
<dbReference type="OrthoDB" id="484536at2"/>
<dbReference type="Pfam" id="PF01596">
    <property type="entry name" value="Methyltransf_3"/>
    <property type="match status" value="1"/>
</dbReference>
<keyword evidence="3" id="KW-0949">S-adenosyl-L-methionine</keyword>
<dbReference type="Proteomes" id="UP000281192">
    <property type="component" value="Chromosome"/>
</dbReference>
<dbReference type="GO" id="GO:0032259">
    <property type="term" value="P:methylation"/>
    <property type="evidence" value="ECO:0007669"/>
    <property type="project" value="UniProtKB-KW"/>
</dbReference>
<dbReference type="SUPFAM" id="SSF53335">
    <property type="entry name" value="S-adenosyl-L-methionine-dependent methyltransferases"/>
    <property type="match status" value="1"/>
</dbReference>
<sequence length="194" mass="20814">MGSTLENSVASPPRWHEIARRTIEAGFDMSSEARIGEMLRTLAVGRKALLEMGTGTGSATAWLLDGMDEDARLATVDNNPEVQAVAREVLGEDPRVDFITEDGAAYLAGQNDGGFDLIFADAMPGKYEGLEDALRLLQVGGVYVVDDMSPQPNWPEGHQARVDDLVLRLAGDPRFAIVGMDWASGVLVAAKRAA</sequence>